<feature type="region of interest" description="Disordered" evidence="12">
    <location>
        <begin position="107"/>
        <end position="153"/>
    </location>
</feature>
<dbReference type="GO" id="GO:0000978">
    <property type="term" value="F:RNA polymerase II cis-regulatory region sequence-specific DNA binding"/>
    <property type="evidence" value="ECO:0007669"/>
    <property type="project" value="InterPro"/>
</dbReference>
<dbReference type="EMBL" id="CAJGYM010000009">
    <property type="protein sequence ID" value="CAD6188829.1"/>
    <property type="molecule type" value="Genomic_DNA"/>
</dbReference>
<keyword evidence="3 11" id="KW-0479">Metal-binding</keyword>
<evidence type="ECO:0000256" key="12">
    <source>
        <dbReference type="SAM" id="MobiDB-lite"/>
    </source>
</evidence>
<dbReference type="PRINTS" id="PR00398">
    <property type="entry name" value="STRDHORMONER"/>
</dbReference>
<feature type="region of interest" description="Disordered" evidence="12">
    <location>
        <begin position="465"/>
        <end position="494"/>
    </location>
</feature>
<dbReference type="Proteomes" id="UP000835052">
    <property type="component" value="Unassembled WGS sequence"/>
</dbReference>
<dbReference type="GO" id="GO:0008270">
    <property type="term" value="F:zinc ion binding"/>
    <property type="evidence" value="ECO:0007669"/>
    <property type="project" value="UniProtKB-KW"/>
</dbReference>
<evidence type="ECO:0000313" key="16">
    <source>
        <dbReference type="Proteomes" id="UP000835052"/>
    </source>
</evidence>
<dbReference type="CDD" id="cd06960">
    <property type="entry name" value="NR_DBD_HNF4A"/>
    <property type="match status" value="1"/>
</dbReference>
<dbReference type="SUPFAM" id="SSF57716">
    <property type="entry name" value="Glucocorticoid receptor-like (DNA-binding domain)"/>
    <property type="match status" value="1"/>
</dbReference>
<feature type="compositionally biased region" description="Polar residues" evidence="12">
    <location>
        <begin position="430"/>
        <end position="442"/>
    </location>
</feature>
<dbReference type="FunFam" id="3.30.50.10:FF:000030">
    <property type="entry name" value="Nuclear Hormone Receptor family"/>
    <property type="match status" value="1"/>
</dbReference>
<keyword evidence="7 11" id="KW-0238">DNA-binding</keyword>
<evidence type="ECO:0000256" key="7">
    <source>
        <dbReference type="ARBA" id="ARBA00023125"/>
    </source>
</evidence>
<dbReference type="SMART" id="SM00399">
    <property type="entry name" value="ZnF_C4"/>
    <property type="match status" value="1"/>
</dbReference>
<name>A0A8S1GZ87_9PELO</name>
<dbReference type="GO" id="GO:0003700">
    <property type="term" value="F:DNA-binding transcription factor activity"/>
    <property type="evidence" value="ECO:0007669"/>
    <property type="project" value="InterPro"/>
</dbReference>
<dbReference type="Pfam" id="PF00105">
    <property type="entry name" value="zf-C4"/>
    <property type="match status" value="1"/>
</dbReference>
<dbReference type="GO" id="GO:0005634">
    <property type="term" value="C:nucleus"/>
    <property type="evidence" value="ECO:0007669"/>
    <property type="project" value="UniProtKB-SubCell"/>
</dbReference>
<dbReference type="InterPro" id="IPR000536">
    <property type="entry name" value="Nucl_hrmn_rcpt_lig-bd"/>
</dbReference>
<dbReference type="PRINTS" id="PR00047">
    <property type="entry name" value="STROIDFINGER"/>
</dbReference>
<dbReference type="InterPro" id="IPR035500">
    <property type="entry name" value="NHR-like_dom_sf"/>
</dbReference>
<proteinExistence type="inferred from homology"/>
<feature type="domain" description="Nuclear receptor" evidence="13">
    <location>
        <begin position="30"/>
        <end position="105"/>
    </location>
</feature>
<reference evidence="15" key="1">
    <citation type="submission" date="2020-10" db="EMBL/GenBank/DDBJ databases">
        <authorList>
            <person name="Kikuchi T."/>
        </authorList>
    </citation>
    <scope>NUCLEOTIDE SEQUENCE</scope>
    <source>
        <strain evidence="15">NKZ352</strain>
    </source>
</reference>
<dbReference type="Pfam" id="PF00104">
    <property type="entry name" value="Hormone_recep"/>
    <property type="match status" value="1"/>
</dbReference>
<keyword evidence="6 11" id="KW-0805">Transcription regulation</keyword>
<keyword evidence="4 11" id="KW-0863">Zinc-finger</keyword>
<feature type="compositionally biased region" description="Pro residues" evidence="12">
    <location>
        <begin position="405"/>
        <end position="417"/>
    </location>
</feature>
<dbReference type="InterPro" id="IPR013088">
    <property type="entry name" value="Znf_NHR/GATA"/>
</dbReference>
<dbReference type="InterPro" id="IPR050274">
    <property type="entry name" value="Nuclear_hormone_rcpt_NR2"/>
</dbReference>
<dbReference type="PROSITE" id="PS00031">
    <property type="entry name" value="NUCLEAR_REC_DBD_1"/>
    <property type="match status" value="1"/>
</dbReference>
<keyword evidence="10 11" id="KW-0539">Nucleus</keyword>
<evidence type="ECO:0000259" key="14">
    <source>
        <dbReference type="PROSITE" id="PS51843"/>
    </source>
</evidence>
<dbReference type="InterPro" id="IPR001723">
    <property type="entry name" value="Nuclear_hrmn_rcpt"/>
</dbReference>
<evidence type="ECO:0000259" key="13">
    <source>
        <dbReference type="PROSITE" id="PS51030"/>
    </source>
</evidence>
<evidence type="ECO:0000256" key="10">
    <source>
        <dbReference type="ARBA" id="ARBA00023242"/>
    </source>
</evidence>
<evidence type="ECO:0000256" key="9">
    <source>
        <dbReference type="ARBA" id="ARBA00023170"/>
    </source>
</evidence>
<comment type="caution">
    <text evidence="15">The sequence shown here is derived from an EMBL/GenBank/DDBJ whole genome shotgun (WGS) entry which is preliminary data.</text>
</comment>
<comment type="similarity">
    <text evidence="2 11">Belongs to the nuclear hormone receptor family.</text>
</comment>
<dbReference type="Gene3D" id="3.30.50.10">
    <property type="entry name" value="Erythroid Transcription Factor GATA-1, subunit A"/>
    <property type="match status" value="1"/>
</dbReference>
<dbReference type="PROSITE" id="PS51843">
    <property type="entry name" value="NR_LBD"/>
    <property type="match status" value="1"/>
</dbReference>
<keyword evidence="8 11" id="KW-0804">Transcription</keyword>
<evidence type="ECO:0000256" key="6">
    <source>
        <dbReference type="ARBA" id="ARBA00023015"/>
    </source>
</evidence>
<dbReference type="Gene3D" id="1.10.565.10">
    <property type="entry name" value="Retinoid X Receptor"/>
    <property type="match status" value="2"/>
</dbReference>
<dbReference type="InterPro" id="IPR001628">
    <property type="entry name" value="Znf_hrmn_rcpt"/>
</dbReference>
<keyword evidence="5 11" id="KW-0862">Zinc</keyword>
<dbReference type="PANTHER" id="PTHR24083">
    <property type="entry name" value="NUCLEAR HORMONE RECEPTOR"/>
    <property type="match status" value="1"/>
</dbReference>
<feature type="region of interest" description="Disordered" evidence="12">
    <location>
        <begin position="401"/>
        <end position="442"/>
    </location>
</feature>
<keyword evidence="16" id="KW-1185">Reference proteome</keyword>
<dbReference type="OrthoDB" id="5771769at2759"/>
<feature type="region of interest" description="Disordered" evidence="12">
    <location>
        <begin position="1"/>
        <end position="25"/>
    </location>
</feature>
<evidence type="ECO:0000256" key="3">
    <source>
        <dbReference type="ARBA" id="ARBA00022723"/>
    </source>
</evidence>
<dbReference type="InterPro" id="IPR049636">
    <property type="entry name" value="HNF4-like_DBD"/>
</dbReference>
<protein>
    <submittedName>
        <fullName evidence="15">Uncharacterized protein</fullName>
    </submittedName>
</protein>
<evidence type="ECO:0000256" key="4">
    <source>
        <dbReference type="ARBA" id="ARBA00022771"/>
    </source>
</evidence>
<sequence>MFSDPKPSEFSNIKQDVDSETDDSNDPNNSYFCGVCGDVATGRHYGAVACNGCKGFFRRTIRRGYKYTCRFSSKCVIDKLNRAVCRYCRYMRCLKCGMRVDQVQNERDVIGKRNRANSGPSQNQPSKASSVRRNQSNDEANSPESTSSSGDGWDNKESLIRALLQSEKATLSLRESVIKQTGNVDYITKQENIKPHNTATLNDVFKALHSQLLLVIEWAKTLPPFLELSTEDQTALLKNFATQHVVLCVAYRSAKEPADMLKLLNDRYIPRTAKGTGYQPDQEFFLRDCDRFCIFFNPVAKGLSPGAVIPVLETRRKIFGALEHYLKKNKPTDTTRVGDLTFFFLSPLATLANSLSEDIMVTKLSGVARIDVLMEELVLRDTDEQTERASESSPETCFFLHQRQPSPPQPPAPPMPQPQQGVHHHPPTLEHSNSYPSDHFQHPQQHQMMGSYMNGYTTHFERASHNQPQQNFNRDEAWPKTPQDVSDLLFSDGF</sequence>
<dbReference type="PROSITE" id="PS51030">
    <property type="entry name" value="NUCLEAR_REC_DBD_2"/>
    <property type="match status" value="1"/>
</dbReference>
<evidence type="ECO:0000256" key="2">
    <source>
        <dbReference type="ARBA" id="ARBA00005993"/>
    </source>
</evidence>
<dbReference type="SMART" id="SM00430">
    <property type="entry name" value="HOLI"/>
    <property type="match status" value="1"/>
</dbReference>
<organism evidence="15 16">
    <name type="scientific">Caenorhabditis auriculariae</name>
    <dbReference type="NCBI Taxonomy" id="2777116"/>
    <lineage>
        <taxon>Eukaryota</taxon>
        <taxon>Metazoa</taxon>
        <taxon>Ecdysozoa</taxon>
        <taxon>Nematoda</taxon>
        <taxon>Chromadorea</taxon>
        <taxon>Rhabditida</taxon>
        <taxon>Rhabditina</taxon>
        <taxon>Rhabditomorpha</taxon>
        <taxon>Rhabditoidea</taxon>
        <taxon>Rhabditidae</taxon>
        <taxon>Peloderinae</taxon>
        <taxon>Caenorhabditis</taxon>
    </lineage>
</organism>
<keyword evidence="9 11" id="KW-0675">Receptor</keyword>
<evidence type="ECO:0000313" key="15">
    <source>
        <dbReference type="EMBL" id="CAD6188829.1"/>
    </source>
</evidence>
<accession>A0A8S1GZ87</accession>
<comment type="subcellular location">
    <subcellularLocation>
        <location evidence="1 11">Nucleus</location>
    </subcellularLocation>
</comment>
<evidence type="ECO:0000256" key="5">
    <source>
        <dbReference type="ARBA" id="ARBA00022833"/>
    </source>
</evidence>
<evidence type="ECO:0000256" key="8">
    <source>
        <dbReference type="ARBA" id="ARBA00023163"/>
    </source>
</evidence>
<feature type="compositionally biased region" description="Polar residues" evidence="12">
    <location>
        <begin position="116"/>
        <end position="150"/>
    </location>
</feature>
<feature type="domain" description="NR LBD" evidence="14">
    <location>
        <begin position="155"/>
        <end position="381"/>
    </location>
</feature>
<dbReference type="SUPFAM" id="SSF48508">
    <property type="entry name" value="Nuclear receptor ligand-binding domain"/>
    <property type="match status" value="1"/>
</dbReference>
<gene>
    <name evidence="15" type="ORF">CAUJ_LOCUS4748</name>
</gene>
<dbReference type="AlphaFoldDB" id="A0A8S1GZ87"/>
<evidence type="ECO:0000256" key="1">
    <source>
        <dbReference type="ARBA" id="ARBA00004123"/>
    </source>
</evidence>
<evidence type="ECO:0000256" key="11">
    <source>
        <dbReference type="RuleBase" id="RU004334"/>
    </source>
</evidence>